<evidence type="ECO:0000259" key="12">
    <source>
        <dbReference type="Pfam" id="PF17407"/>
    </source>
</evidence>
<dbReference type="PANTHER" id="PTHR17972">
    <property type="entry name" value="NUCLEOLAR RNA-ASSOCIATED PROTEIN"/>
    <property type="match status" value="1"/>
</dbReference>
<dbReference type="GO" id="GO:0032040">
    <property type="term" value="C:small-subunit processome"/>
    <property type="evidence" value="ECO:0007669"/>
    <property type="project" value="EnsemblFungi"/>
</dbReference>
<dbReference type="Pfam" id="PF17405">
    <property type="entry name" value="Nrap_D4"/>
    <property type="match status" value="1"/>
</dbReference>
<dbReference type="Gene3D" id="3.30.70.3030">
    <property type="match status" value="1"/>
</dbReference>
<feature type="domain" description="Nrap protein" evidence="11">
    <location>
        <begin position="870"/>
        <end position="1040"/>
    </location>
</feature>
<feature type="domain" description="Nrap protein" evidence="10">
    <location>
        <begin position="683"/>
        <end position="868"/>
    </location>
</feature>
<keyword evidence="4 5" id="KW-0539">Nucleus</keyword>
<dbReference type="AlphaFoldDB" id="A0A1E4SF31"/>
<evidence type="ECO:0000313" key="14">
    <source>
        <dbReference type="Proteomes" id="UP000094285"/>
    </source>
</evidence>
<gene>
    <name evidence="13" type="ORF">CANTADRAFT_27022</name>
</gene>
<evidence type="ECO:0000259" key="10">
    <source>
        <dbReference type="Pfam" id="PF17405"/>
    </source>
</evidence>
<dbReference type="Pfam" id="PF17404">
    <property type="entry name" value="Nrap_D3"/>
    <property type="match status" value="1"/>
</dbReference>
<comment type="subcellular location">
    <subcellularLocation>
        <location evidence="1 5">Nucleus</location>
        <location evidence="1 5">Nucleolus</location>
    </subcellularLocation>
</comment>
<dbReference type="InterPro" id="IPR035369">
    <property type="entry name" value="Nrap_D4"/>
</dbReference>
<protein>
    <recommendedName>
        <fullName evidence="5">U3 small nucleolar RNA-associated protein 22</fullName>
    </recommendedName>
</protein>
<feature type="domain" description="Nrap protein" evidence="9">
    <location>
        <begin position="496"/>
        <end position="650"/>
    </location>
</feature>
<dbReference type="GeneID" id="30982103"/>
<keyword evidence="5" id="KW-0698">rRNA processing</keyword>
<comment type="similarity">
    <text evidence="2 5">Belongs to the NRAP family.</text>
</comment>
<evidence type="ECO:0000256" key="1">
    <source>
        <dbReference type="ARBA" id="ARBA00004604"/>
    </source>
</evidence>
<evidence type="ECO:0000256" key="3">
    <source>
        <dbReference type="ARBA" id="ARBA00022884"/>
    </source>
</evidence>
<dbReference type="InterPro" id="IPR035082">
    <property type="entry name" value="Nrap_D1"/>
</dbReference>
<dbReference type="Gene3D" id="3.30.70.3020">
    <property type="match status" value="1"/>
</dbReference>
<dbReference type="EMBL" id="KV453914">
    <property type="protein sequence ID" value="ODV78075.1"/>
    <property type="molecule type" value="Genomic_DNA"/>
</dbReference>
<dbReference type="InterPro" id="IPR035371">
    <property type="entry name" value="Nrap_D6"/>
</dbReference>
<dbReference type="Proteomes" id="UP000094285">
    <property type="component" value="Unassembled WGS sequence"/>
</dbReference>
<evidence type="ECO:0000259" key="8">
    <source>
        <dbReference type="Pfam" id="PF17403"/>
    </source>
</evidence>
<dbReference type="GO" id="GO:0006409">
    <property type="term" value="P:tRNA export from nucleus"/>
    <property type="evidence" value="ECO:0007669"/>
    <property type="project" value="EnsemblFungi"/>
</dbReference>
<name>A0A1E4SF31_9ASCO</name>
<dbReference type="Pfam" id="PF17406">
    <property type="entry name" value="Nrap_D5"/>
    <property type="match status" value="1"/>
</dbReference>
<evidence type="ECO:0000256" key="2">
    <source>
        <dbReference type="ARBA" id="ARBA00006674"/>
    </source>
</evidence>
<dbReference type="InterPro" id="IPR005554">
    <property type="entry name" value="NOL6/Upt22"/>
</dbReference>
<organism evidence="13 14">
    <name type="scientific">Suhomyces tanzawaensis NRRL Y-17324</name>
    <dbReference type="NCBI Taxonomy" id="984487"/>
    <lineage>
        <taxon>Eukaryota</taxon>
        <taxon>Fungi</taxon>
        <taxon>Dikarya</taxon>
        <taxon>Ascomycota</taxon>
        <taxon>Saccharomycotina</taxon>
        <taxon>Pichiomycetes</taxon>
        <taxon>Debaryomycetaceae</taxon>
        <taxon>Suhomyces</taxon>
    </lineage>
</organism>
<evidence type="ECO:0000256" key="4">
    <source>
        <dbReference type="ARBA" id="ARBA00023242"/>
    </source>
</evidence>
<proteinExistence type="inferred from homology"/>
<dbReference type="GO" id="GO:0032545">
    <property type="term" value="C:CURI complex"/>
    <property type="evidence" value="ECO:0007669"/>
    <property type="project" value="EnsemblFungi"/>
</dbReference>
<dbReference type="Pfam" id="PF03813">
    <property type="entry name" value="Nrap"/>
    <property type="match status" value="1"/>
</dbReference>
<dbReference type="InterPro" id="IPR035367">
    <property type="entry name" value="Nrap_D2"/>
</dbReference>
<feature type="compositionally biased region" description="Basic and acidic residues" evidence="6">
    <location>
        <begin position="1"/>
        <end position="35"/>
    </location>
</feature>
<dbReference type="RefSeq" id="XP_020063197.1">
    <property type="nucleotide sequence ID" value="XM_020207966.1"/>
</dbReference>
<dbReference type="Gene3D" id="1.10.1410.10">
    <property type="match status" value="2"/>
</dbReference>
<keyword evidence="3 5" id="KW-0694">RNA-binding</keyword>
<feature type="domain" description="Nrap protein" evidence="12">
    <location>
        <begin position="1043"/>
        <end position="1177"/>
    </location>
</feature>
<keyword evidence="14" id="KW-1185">Reference proteome</keyword>
<keyword evidence="5" id="KW-0690">Ribosome biogenesis</keyword>
<dbReference type="STRING" id="984487.A0A1E4SF31"/>
<feature type="domain" description="Nrap protein" evidence="8">
    <location>
        <begin position="342"/>
        <end position="491"/>
    </location>
</feature>
<dbReference type="Pfam" id="PF17403">
    <property type="entry name" value="Nrap_D2"/>
    <property type="match status" value="1"/>
</dbReference>
<evidence type="ECO:0000256" key="5">
    <source>
        <dbReference type="RuleBase" id="RU364032"/>
    </source>
</evidence>
<dbReference type="PANTHER" id="PTHR17972:SF0">
    <property type="entry name" value="NUCLEOLAR PROTEIN 6"/>
    <property type="match status" value="1"/>
</dbReference>
<dbReference type="OrthoDB" id="10251401at2759"/>
<evidence type="ECO:0000313" key="13">
    <source>
        <dbReference type="EMBL" id="ODV78075.1"/>
    </source>
</evidence>
<evidence type="ECO:0000259" key="11">
    <source>
        <dbReference type="Pfam" id="PF17406"/>
    </source>
</evidence>
<evidence type="ECO:0000259" key="9">
    <source>
        <dbReference type="Pfam" id="PF17404"/>
    </source>
</evidence>
<dbReference type="InterPro" id="IPR035370">
    <property type="entry name" value="Nrap_D5"/>
</dbReference>
<dbReference type="Pfam" id="PF17407">
    <property type="entry name" value="Nrap_D6"/>
    <property type="match status" value="1"/>
</dbReference>
<dbReference type="GO" id="GO:0006364">
    <property type="term" value="P:rRNA processing"/>
    <property type="evidence" value="ECO:0007669"/>
    <property type="project" value="UniProtKB-KW"/>
</dbReference>
<accession>A0A1E4SF31</accession>
<evidence type="ECO:0000256" key="6">
    <source>
        <dbReference type="SAM" id="MobiDB-lite"/>
    </source>
</evidence>
<feature type="domain" description="Nrap protein" evidence="7">
    <location>
        <begin position="193"/>
        <end position="338"/>
    </location>
</feature>
<dbReference type="GO" id="GO:0060962">
    <property type="term" value="P:regulation of ribosomal protein gene transcription by RNA polymerase II"/>
    <property type="evidence" value="ECO:0007669"/>
    <property type="project" value="EnsemblFungi"/>
</dbReference>
<evidence type="ECO:0000259" key="7">
    <source>
        <dbReference type="Pfam" id="PF03813"/>
    </source>
</evidence>
<sequence length="1181" mass="134006">MAKRKVEEEAILEHDPSSDEIEKSEVEEQVTKTEDSEQEEDEDDDDDEEDDEEEETPKANGHSGPPTKKQRKQLSAQDIQVARETAELFKSNIFKLQIDELMKELKLKDSHVAKIEKVLHRLHELISQVPSTENLLLNQAEALFNSKKIVIPFPDPKPTKVNYTFSYVPPKDISLVGSFGLKTGIASAEGLSIDIALTMPEELFQPKDYLNYRALYKRAFYLAYLAEHLIPLSKKNNLPIKISYHFLNDDPLCPVLKLESIQTDNQKDLTFHKTKFTINLLVAFPFGFFDSKKLLPDKNCIRVQSEAAELPPTPLYNASILSSTSYDYYLKFLYTTKKTTEAFKDACILGRLWLQQRGFGSSFNKGGFGHFEFAILMSVLFNGGGLNGNKILLHGFSSYQLFKGTIKYLSSMDLSNDGYVSFSSLIGENVPSKYNSGGFGVPTIFDKNTKLNVLWKMTKSSYENLQAQAKETLRLLNDVVFDRFDPILLQKSTFDQMKFDIVLNFNIPEELMESFGPLERITFISFDNYIKHKLYVILKTALNNRVNLIHIRNETPSNSYPLTKRKPSASSSMSYVVGLQLNTEESEKLVTKGPSNDDQELGMKFRSFWGSKASLRRFKDGNIQHCVVWTYTNNEPIVLTIVKFALDQHLHQQMSSTLTTDIVSFNDRLAPPLISGSSTSQGSLQSGVTSLTNYTSLISSFDDLVKIITNFTLPLQVRSISSASAALRYSSLLQPVPFAASNPDFWNDLVLEFESSTRWPDELISLEKMKTVFLLKIHELLGDSTYRSFLTTDSSIPYNQNICLLNILTPEGFGFRIRVLTERDEILYLRAITNSDKQKALLQDVYLKFNQRYMGVVKHTRTISQLATYYKFYSPTVRLFKQWLDSQLLLHHFSDELIELLAIKPFVDPAPYSIPNSVENGFLQILNFLANWNWKEVPLILDLVKSTADEDVTNPTKLSDRLNIQSFRVIELNFEKIRKNDPSGIKTQFFIGSKDDPSGILWTSNLSLPIASRLTALSRIATQLIKTQGLNETNMDLIFTPALNDFDFVIKVKSSSLTISSGILPPNKFKNLINAQTSFPDDITSQYDLIQAFVKDLSDKFGHMIIFSTKKFTGLNQDGSNVISGIFIPDCLNKKKFRANIGINVKPLEDRGDEVVINKDAIFNQITLLGDDLIESIKIRK</sequence>
<keyword evidence="5" id="KW-0687">Ribonucleoprotein</keyword>
<feature type="region of interest" description="Disordered" evidence="6">
    <location>
        <begin position="1"/>
        <end position="76"/>
    </location>
</feature>
<dbReference type="InterPro" id="IPR035368">
    <property type="entry name" value="Nrap_D3"/>
</dbReference>
<dbReference type="GO" id="GO:0042790">
    <property type="term" value="P:nucleolar large rRNA transcription by RNA polymerase I"/>
    <property type="evidence" value="ECO:0007669"/>
    <property type="project" value="EnsemblFungi"/>
</dbReference>
<reference evidence="14" key="1">
    <citation type="submission" date="2016-05" db="EMBL/GenBank/DDBJ databases">
        <title>Comparative genomics of biotechnologically important yeasts.</title>
        <authorList>
            <consortium name="DOE Joint Genome Institute"/>
            <person name="Riley R."/>
            <person name="Haridas S."/>
            <person name="Wolfe K.H."/>
            <person name="Lopes M.R."/>
            <person name="Hittinger C.T."/>
            <person name="Goker M."/>
            <person name="Salamov A."/>
            <person name="Wisecaver J."/>
            <person name="Long T.M."/>
            <person name="Aerts A.L."/>
            <person name="Barry K."/>
            <person name="Choi C."/>
            <person name="Clum A."/>
            <person name="Coughlan A.Y."/>
            <person name="Deshpande S."/>
            <person name="Douglass A.P."/>
            <person name="Hanson S.J."/>
            <person name="Klenk H.-P."/>
            <person name="Labutti K."/>
            <person name="Lapidus A."/>
            <person name="Lindquist E."/>
            <person name="Lipzen A."/>
            <person name="Meier-Kolthoff J.P."/>
            <person name="Ohm R.A."/>
            <person name="Otillar R.P."/>
            <person name="Pangilinan J."/>
            <person name="Peng Y."/>
            <person name="Rokas A."/>
            <person name="Rosa C.A."/>
            <person name="Scheuner C."/>
            <person name="Sibirny A.A."/>
            <person name="Slot J.C."/>
            <person name="Stielow J.B."/>
            <person name="Sun H."/>
            <person name="Kurtzman C.P."/>
            <person name="Blackwell M."/>
            <person name="Grigoriev I.V."/>
            <person name="Jeffries T.W."/>
        </authorList>
    </citation>
    <scope>NUCLEOTIDE SEQUENCE [LARGE SCALE GENOMIC DNA]</scope>
    <source>
        <strain evidence="14">NRRL Y-17324</strain>
    </source>
</reference>
<dbReference type="GO" id="GO:0003723">
    <property type="term" value="F:RNA binding"/>
    <property type="evidence" value="ECO:0007669"/>
    <property type="project" value="UniProtKB-KW"/>
</dbReference>
<dbReference type="GO" id="GO:0034456">
    <property type="term" value="C:UTP-C complex"/>
    <property type="evidence" value="ECO:0007669"/>
    <property type="project" value="EnsemblFungi"/>
</dbReference>
<feature type="compositionally biased region" description="Acidic residues" evidence="6">
    <location>
        <begin position="36"/>
        <end position="55"/>
    </location>
</feature>